<dbReference type="InterPro" id="IPR014710">
    <property type="entry name" value="RmlC-like_jellyroll"/>
</dbReference>
<evidence type="ECO:0000313" key="8">
    <source>
        <dbReference type="Proteomes" id="UP000474104"/>
    </source>
</evidence>
<keyword evidence="2" id="KW-0238">DNA-binding</keyword>
<evidence type="ECO:0000256" key="3">
    <source>
        <dbReference type="ARBA" id="ARBA00023163"/>
    </source>
</evidence>
<dbReference type="EMBL" id="VIRB01000033">
    <property type="protein sequence ID" value="NDO68000.1"/>
    <property type="molecule type" value="Genomic_DNA"/>
</dbReference>
<accession>N2A533</accession>
<dbReference type="eggNOG" id="COG0664">
    <property type="taxonomic scope" value="Bacteria"/>
</dbReference>
<dbReference type="RefSeq" id="WP_004070125.1">
    <property type="nucleotide sequence ID" value="NZ_RHJS01000002.1"/>
</dbReference>
<dbReference type="PROSITE" id="PS50042">
    <property type="entry name" value="CNMP_BINDING_3"/>
    <property type="match status" value="1"/>
</dbReference>
<name>N2A533_9FIRM</name>
<sequence length="235" mass="27999">MDVFKELPLKKQTYMEMLFQNCTEEVKYYMRVMEVDENETLIKAGEKCSNIYIILSGKVTGIEWPMNERPYYFKDYGPGDFFGEIEYFSDLTNYRIGVITATRCRVLVIPVAPYMEWLRSDVEALYLRTRENMRRLISQTADARKYLFIEGRERLMMHLIRKYEQKQPLKKELELKESRDQLSEEIGFSVKTLNRNIKKLSETGLIDIRKGKIVISEEGYQQMKRHIGQYIYGEI</sequence>
<protein>
    <submittedName>
        <fullName evidence="6">Crp/Fnr family transcriptional regulator</fullName>
    </submittedName>
</protein>
<dbReference type="InterPro" id="IPR000595">
    <property type="entry name" value="cNMP-bd_dom"/>
</dbReference>
<dbReference type="InterPro" id="IPR018490">
    <property type="entry name" value="cNMP-bd_dom_sf"/>
</dbReference>
<dbReference type="PANTHER" id="PTHR24567:SF26">
    <property type="entry name" value="REGULATORY PROTEIN YEIL"/>
    <property type="match status" value="1"/>
</dbReference>
<dbReference type="SUPFAM" id="SSF46785">
    <property type="entry name" value="Winged helix' DNA-binding domain"/>
    <property type="match status" value="1"/>
</dbReference>
<evidence type="ECO:0000313" key="6">
    <source>
        <dbReference type="EMBL" id="RRK33125.1"/>
    </source>
</evidence>
<dbReference type="SMART" id="SM00100">
    <property type="entry name" value="cNMP"/>
    <property type="match status" value="1"/>
</dbReference>
<evidence type="ECO:0000256" key="1">
    <source>
        <dbReference type="ARBA" id="ARBA00023015"/>
    </source>
</evidence>
<feature type="domain" description="Cyclic nucleotide-binding" evidence="4">
    <location>
        <begin position="14"/>
        <end position="135"/>
    </location>
</feature>
<organism evidence="6 7">
    <name type="scientific">Schaedlerella arabinosiphila</name>
    <dbReference type="NCBI Taxonomy" id="2044587"/>
    <lineage>
        <taxon>Bacteria</taxon>
        <taxon>Bacillati</taxon>
        <taxon>Bacillota</taxon>
        <taxon>Clostridia</taxon>
        <taxon>Lachnospirales</taxon>
        <taxon>Lachnospiraceae</taxon>
        <taxon>Schaedlerella</taxon>
    </lineage>
</organism>
<dbReference type="Pfam" id="PF00027">
    <property type="entry name" value="cNMP_binding"/>
    <property type="match status" value="1"/>
</dbReference>
<dbReference type="SMART" id="SM00419">
    <property type="entry name" value="HTH_CRP"/>
    <property type="match status" value="1"/>
</dbReference>
<reference evidence="6" key="1">
    <citation type="submission" date="2018-10" db="EMBL/GenBank/DDBJ databases">
        <title>Schaedlerella arabinophila gen. nov. sp. nov., isolated from the mouse intestinal tract and comparative analysis with the genome of the closely related altered Schaedler flora strain ASF502.</title>
        <authorList>
            <person name="Miyake S."/>
            <person name="Soh M."/>
            <person name="Seedorf H."/>
        </authorList>
    </citation>
    <scope>NUCLEOTIDE SEQUENCE [LARGE SCALE GENOMIC DNA]</scope>
    <source>
        <strain evidence="6">DSM 106076</strain>
    </source>
</reference>
<dbReference type="InterPro" id="IPR018488">
    <property type="entry name" value="cNMP-bd_CS"/>
</dbReference>
<dbReference type="InterPro" id="IPR012318">
    <property type="entry name" value="HTH_CRP"/>
</dbReference>
<dbReference type="GO" id="GO:0003677">
    <property type="term" value="F:DNA binding"/>
    <property type="evidence" value="ECO:0007669"/>
    <property type="project" value="UniProtKB-KW"/>
</dbReference>
<dbReference type="Proteomes" id="UP000474104">
    <property type="component" value="Unassembled WGS sequence"/>
</dbReference>
<evidence type="ECO:0000259" key="4">
    <source>
        <dbReference type="PROSITE" id="PS50042"/>
    </source>
</evidence>
<reference evidence="5 8" key="2">
    <citation type="submission" date="2019-07" db="EMBL/GenBank/DDBJ databases">
        <title>Draft genome sequences of 15 bacterial species constituting the stable defined intestinal microbiota of the GM15 gnotobiotic mouse model.</title>
        <authorList>
            <person name="Elie C."/>
            <person name="Mathieu A."/>
            <person name="Saliou A."/>
            <person name="Darnaud M."/>
            <person name="Leulier F."/>
            <person name="Tamellini A."/>
        </authorList>
    </citation>
    <scope>NUCLEOTIDE SEQUENCE [LARGE SCALE GENOMIC DNA]</scope>
    <source>
        <strain evidence="8">ASF 502</strain>
        <strain evidence="5">MD300</strain>
    </source>
</reference>
<keyword evidence="1" id="KW-0805">Transcription regulation</keyword>
<dbReference type="AlphaFoldDB" id="N2A533"/>
<comment type="caution">
    <text evidence="6">The sequence shown here is derived from an EMBL/GenBank/DDBJ whole genome shotgun (WGS) entry which is preliminary data.</text>
</comment>
<dbReference type="PANTHER" id="PTHR24567">
    <property type="entry name" value="CRP FAMILY TRANSCRIPTIONAL REGULATORY PROTEIN"/>
    <property type="match status" value="1"/>
</dbReference>
<dbReference type="InterPro" id="IPR036390">
    <property type="entry name" value="WH_DNA-bd_sf"/>
</dbReference>
<evidence type="ECO:0000256" key="2">
    <source>
        <dbReference type="ARBA" id="ARBA00023125"/>
    </source>
</evidence>
<dbReference type="SUPFAM" id="SSF51206">
    <property type="entry name" value="cAMP-binding domain-like"/>
    <property type="match status" value="1"/>
</dbReference>
<dbReference type="Proteomes" id="UP000274920">
    <property type="component" value="Unassembled WGS sequence"/>
</dbReference>
<dbReference type="CDD" id="cd00038">
    <property type="entry name" value="CAP_ED"/>
    <property type="match status" value="1"/>
</dbReference>
<gene>
    <name evidence="6" type="ORF">EBB54_18585</name>
    <name evidence="5" type="ORF">FMM80_04450</name>
</gene>
<keyword evidence="3" id="KW-0804">Transcription</keyword>
<evidence type="ECO:0000313" key="7">
    <source>
        <dbReference type="Proteomes" id="UP000274920"/>
    </source>
</evidence>
<dbReference type="HOGENOM" id="CLU_094500_0_0_9"/>
<dbReference type="Pfam" id="PF13545">
    <property type="entry name" value="HTH_Crp_2"/>
    <property type="match status" value="1"/>
</dbReference>
<accession>A0A3R8R6H3</accession>
<dbReference type="GO" id="GO:0003700">
    <property type="term" value="F:DNA-binding transcription factor activity"/>
    <property type="evidence" value="ECO:0007669"/>
    <property type="project" value="TreeGrafter"/>
</dbReference>
<proteinExistence type="predicted"/>
<dbReference type="InterPro" id="IPR050397">
    <property type="entry name" value="Env_Response_Regulators"/>
</dbReference>
<dbReference type="OrthoDB" id="3194797at2"/>
<dbReference type="GO" id="GO:0005829">
    <property type="term" value="C:cytosol"/>
    <property type="evidence" value="ECO:0007669"/>
    <property type="project" value="TreeGrafter"/>
</dbReference>
<dbReference type="PROSITE" id="PS00888">
    <property type="entry name" value="CNMP_BINDING_1"/>
    <property type="match status" value="1"/>
</dbReference>
<dbReference type="Gene3D" id="2.60.120.10">
    <property type="entry name" value="Jelly Rolls"/>
    <property type="match status" value="1"/>
</dbReference>
<dbReference type="STRING" id="2044587.C824_04373"/>
<keyword evidence="7" id="KW-1185">Reference proteome</keyword>
<dbReference type="EMBL" id="RHJS01000002">
    <property type="protein sequence ID" value="RRK33125.1"/>
    <property type="molecule type" value="Genomic_DNA"/>
</dbReference>
<evidence type="ECO:0000313" key="5">
    <source>
        <dbReference type="EMBL" id="NDO68000.1"/>
    </source>
</evidence>